<accession>A0A940YQ77</accession>
<feature type="transmembrane region" description="Helical" evidence="1">
    <location>
        <begin position="35"/>
        <end position="53"/>
    </location>
</feature>
<sequence length="189" mass="18586">MKKFLSLLALLAAASAASAHTGHGTHSLMEGLAHPLGADHLLAMLAVGVWSAATLRGRARWAGPGVFVTGLLAGATLGAAGLALPLTEQGIALSVAMFGAMLLAGERLPQHVGLVLIGAAAMLHGLAHGAELPAGGVFAAYAAGFVATTVALHVAGLGLGGVLRQLHAAAWRLAGASLGLAGLLLLARA</sequence>
<evidence type="ECO:0000256" key="1">
    <source>
        <dbReference type="SAM" id="Phobius"/>
    </source>
</evidence>
<feature type="chain" id="PRO_5036980884" evidence="2">
    <location>
        <begin position="20"/>
        <end position="189"/>
    </location>
</feature>
<name>A0A940YQ77_9BURK</name>
<keyword evidence="4" id="KW-1185">Reference proteome</keyword>
<keyword evidence="2" id="KW-0732">Signal</keyword>
<dbReference type="AlphaFoldDB" id="A0A940YQ77"/>
<protein>
    <submittedName>
        <fullName evidence="3">HupE/UreJ family protein</fullName>
    </submittedName>
</protein>
<dbReference type="RefSeq" id="WP_210799762.1">
    <property type="nucleotide sequence ID" value="NZ_JAGQDE010000001.1"/>
</dbReference>
<proteinExistence type="predicted"/>
<feature type="transmembrane region" description="Helical" evidence="1">
    <location>
        <begin position="169"/>
        <end position="187"/>
    </location>
</feature>
<organism evidence="3 4">
    <name type="scientific">Ideonella aquatica</name>
    <dbReference type="NCBI Taxonomy" id="2824119"/>
    <lineage>
        <taxon>Bacteria</taxon>
        <taxon>Pseudomonadati</taxon>
        <taxon>Pseudomonadota</taxon>
        <taxon>Betaproteobacteria</taxon>
        <taxon>Burkholderiales</taxon>
        <taxon>Sphaerotilaceae</taxon>
        <taxon>Ideonella</taxon>
    </lineage>
</organism>
<keyword evidence="1" id="KW-1133">Transmembrane helix</keyword>
<reference evidence="3" key="1">
    <citation type="submission" date="2021-04" db="EMBL/GenBank/DDBJ databases">
        <title>The genome sequence of Ideonella sp. 4Y11.</title>
        <authorList>
            <person name="Liu Y."/>
        </authorList>
    </citation>
    <scope>NUCLEOTIDE SEQUENCE</scope>
    <source>
        <strain evidence="3">4Y11</strain>
    </source>
</reference>
<evidence type="ECO:0000256" key="2">
    <source>
        <dbReference type="SAM" id="SignalP"/>
    </source>
</evidence>
<feature type="transmembrane region" description="Helical" evidence="1">
    <location>
        <begin position="112"/>
        <end position="130"/>
    </location>
</feature>
<gene>
    <name evidence="3" type="ORF">KAK06_00685</name>
</gene>
<dbReference type="EMBL" id="JAGQDE010000001">
    <property type="protein sequence ID" value="MBQ0957460.1"/>
    <property type="molecule type" value="Genomic_DNA"/>
</dbReference>
<dbReference type="Pfam" id="PF04955">
    <property type="entry name" value="HupE_UreJ"/>
    <property type="match status" value="1"/>
</dbReference>
<evidence type="ECO:0000313" key="3">
    <source>
        <dbReference type="EMBL" id="MBQ0957460.1"/>
    </source>
</evidence>
<feature type="transmembrane region" description="Helical" evidence="1">
    <location>
        <begin position="136"/>
        <end position="157"/>
    </location>
</feature>
<evidence type="ECO:0000313" key="4">
    <source>
        <dbReference type="Proteomes" id="UP000678374"/>
    </source>
</evidence>
<comment type="caution">
    <text evidence="3">The sequence shown here is derived from an EMBL/GenBank/DDBJ whole genome shotgun (WGS) entry which is preliminary data.</text>
</comment>
<feature type="transmembrane region" description="Helical" evidence="1">
    <location>
        <begin position="65"/>
        <end position="84"/>
    </location>
</feature>
<keyword evidence="1" id="KW-0472">Membrane</keyword>
<dbReference type="Proteomes" id="UP000678374">
    <property type="component" value="Unassembled WGS sequence"/>
</dbReference>
<keyword evidence="1" id="KW-0812">Transmembrane</keyword>
<dbReference type="InterPro" id="IPR007038">
    <property type="entry name" value="HupE_UreJ"/>
</dbReference>
<feature type="signal peptide" evidence="2">
    <location>
        <begin position="1"/>
        <end position="19"/>
    </location>
</feature>
<dbReference type="PIRSF" id="PIRSF016919">
    <property type="entry name" value="HupE_UreJ"/>
    <property type="match status" value="1"/>
</dbReference>